<reference evidence="2 3" key="1">
    <citation type="journal article" date="2012" name="PLoS Pathog.">
        <title>The genome of the obligate intracellular parasite Trachipleistophora hominis: new insights into microsporidian genome dynamics and reductive evolution.</title>
        <authorList>
            <person name="Heinz E."/>
            <person name="Williams T.A."/>
            <person name="Nakjang S."/>
            <person name="Noel C.J."/>
            <person name="Swan D.C."/>
            <person name="Goldberg A.V."/>
            <person name="Harris S.R."/>
            <person name="Weinmaier T."/>
            <person name="Markert S."/>
            <person name="Becher D."/>
            <person name="Bernhardt J."/>
            <person name="Dagan T."/>
            <person name="Hacker C."/>
            <person name="Lucocq J.M."/>
            <person name="Schweder T."/>
            <person name="Rattei T."/>
            <person name="Hall N."/>
            <person name="Hirt R.P."/>
            <person name="Embley T.M."/>
        </authorList>
    </citation>
    <scope>NUCLEOTIDE SEQUENCE [LARGE SCALE GENOMIC DNA]</scope>
</reference>
<evidence type="ECO:0000313" key="3">
    <source>
        <dbReference type="Proteomes" id="UP000011185"/>
    </source>
</evidence>
<accession>L7JTG4</accession>
<dbReference type="VEuPathDB" id="MicrosporidiaDB:THOM_2371"/>
<name>L7JTG4_TRAHO</name>
<dbReference type="InParanoid" id="L7JTG4"/>
<dbReference type="EMBL" id="JH994030">
    <property type="protein sequence ID" value="ELQ74684.1"/>
    <property type="molecule type" value="Genomic_DNA"/>
</dbReference>
<gene>
    <name evidence="2" type="ORF">THOM_2371</name>
</gene>
<dbReference type="Proteomes" id="UP000011185">
    <property type="component" value="Unassembled WGS sequence"/>
</dbReference>
<proteinExistence type="predicted"/>
<feature type="region of interest" description="Disordered" evidence="1">
    <location>
        <begin position="269"/>
        <end position="327"/>
    </location>
</feature>
<dbReference type="AlphaFoldDB" id="L7JTG4"/>
<dbReference type="OrthoDB" id="10465228at2759"/>
<protein>
    <submittedName>
        <fullName evidence="2">Uncharacterized protein</fullName>
    </submittedName>
</protein>
<feature type="compositionally biased region" description="Basic residues" evidence="1">
    <location>
        <begin position="307"/>
        <end position="317"/>
    </location>
</feature>
<dbReference type="HOGENOM" id="CLU_654174_0_0_1"/>
<organism evidence="2 3">
    <name type="scientific">Trachipleistophora hominis</name>
    <name type="common">Microsporidian parasite</name>
    <dbReference type="NCBI Taxonomy" id="72359"/>
    <lineage>
        <taxon>Eukaryota</taxon>
        <taxon>Fungi</taxon>
        <taxon>Fungi incertae sedis</taxon>
        <taxon>Microsporidia</taxon>
        <taxon>Pleistophoridae</taxon>
        <taxon>Trachipleistophora</taxon>
    </lineage>
</organism>
<sequence>MVKTSKICGVKLHKREIFVASATEWHNSSTYSHETLLKIFSTIKDASDAIIAKMDSSEMDKNHGLRRNVNFVIDMNLETEIVTRADDEGSKKYFIRPERPFERDVGGLVDDKDFETELTEDEEEFLNGRSDNTDEEVRGNVAVQGACQNVMTGVGGKTTNDENVKAAVSTENDAKTVVDVHTAQSIETKKVAAKDQHEAVLTGPRTTTMVNTSMEGRNNAAVSIDRRDALDASLNHTKNRIIDETVKLCGTAVTDGAVIDSIAIQKNDTKTTSVTSTSMPSTVKKSKSAHSKSNKDLSNAKKTENKSKKKLQTAKRQRLSDDRRPRRNIFSNFKPTLLHTPTEDEINEYYADFFIIKNPLKSIRCGDSPYVYYEVTEKKAVKKKITIRLKGKKKSIKDELIGKFFVSGDMSDEGEDVKF</sequence>
<feature type="compositionally biased region" description="Basic and acidic residues" evidence="1">
    <location>
        <begin position="293"/>
        <end position="306"/>
    </location>
</feature>
<keyword evidence="3" id="KW-1185">Reference proteome</keyword>
<feature type="compositionally biased region" description="Low complexity" evidence="1">
    <location>
        <begin position="270"/>
        <end position="283"/>
    </location>
</feature>
<evidence type="ECO:0000313" key="2">
    <source>
        <dbReference type="EMBL" id="ELQ74684.1"/>
    </source>
</evidence>
<dbReference type="OMA" id="KKYFIRP"/>
<evidence type="ECO:0000256" key="1">
    <source>
        <dbReference type="SAM" id="MobiDB-lite"/>
    </source>
</evidence>